<evidence type="ECO:0000313" key="3">
    <source>
        <dbReference type="Proteomes" id="UP000481861"/>
    </source>
</evidence>
<dbReference type="EMBL" id="JAADJZ010000002">
    <property type="protein sequence ID" value="KAF2877117.1"/>
    <property type="molecule type" value="Genomic_DNA"/>
</dbReference>
<dbReference type="Proteomes" id="UP000481861">
    <property type="component" value="Unassembled WGS sequence"/>
</dbReference>
<name>A0A7C8IDT8_9PLEO</name>
<evidence type="ECO:0000256" key="1">
    <source>
        <dbReference type="SAM" id="MobiDB-lite"/>
    </source>
</evidence>
<organism evidence="2 3">
    <name type="scientific">Massariosphaeria phaeospora</name>
    <dbReference type="NCBI Taxonomy" id="100035"/>
    <lineage>
        <taxon>Eukaryota</taxon>
        <taxon>Fungi</taxon>
        <taxon>Dikarya</taxon>
        <taxon>Ascomycota</taxon>
        <taxon>Pezizomycotina</taxon>
        <taxon>Dothideomycetes</taxon>
        <taxon>Pleosporomycetidae</taxon>
        <taxon>Pleosporales</taxon>
        <taxon>Pleosporales incertae sedis</taxon>
        <taxon>Massariosphaeria</taxon>
    </lineage>
</organism>
<reference evidence="2 3" key="1">
    <citation type="submission" date="2020-01" db="EMBL/GenBank/DDBJ databases">
        <authorList>
            <consortium name="DOE Joint Genome Institute"/>
            <person name="Haridas S."/>
            <person name="Albert R."/>
            <person name="Binder M."/>
            <person name="Bloem J."/>
            <person name="Labutti K."/>
            <person name="Salamov A."/>
            <person name="Andreopoulos B."/>
            <person name="Baker S.E."/>
            <person name="Barry K."/>
            <person name="Bills G."/>
            <person name="Bluhm B.H."/>
            <person name="Cannon C."/>
            <person name="Castanera R."/>
            <person name="Culley D.E."/>
            <person name="Daum C."/>
            <person name="Ezra D."/>
            <person name="Gonzalez J.B."/>
            <person name="Henrissat B."/>
            <person name="Kuo A."/>
            <person name="Liang C."/>
            <person name="Lipzen A."/>
            <person name="Lutzoni F."/>
            <person name="Magnuson J."/>
            <person name="Mondo S."/>
            <person name="Nolan M."/>
            <person name="Ohm R."/>
            <person name="Pangilinan J."/>
            <person name="Park H.-J.H."/>
            <person name="Ramirez L."/>
            <person name="Alfaro M."/>
            <person name="Sun H."/>
            <person name="Tritt A."/>
            <person name="Yoshinaga Y."/>
            <person name="Zwiers L.-H.L."/>
            <person name="Turgeon B.G."/>
            <person name="Goodwin S.B."/>
            <person name="Spatafora J.W."/>
            <person name="Crous P.W."/>
            <person name="Grigoriev I.V."/>
        </authorList>
    </citation>
    <scope>NUCLEOTIDE SEQUENCE [LARGE SCALE GENOMIC DNA]</scope>
    <source>
        <strain evidence="2 3">CBS 611.86</strain>
    </source>
</reference>
<gene>
    <name evidence="2" type="ORF">BDV95DRAFT_614360</name>
</gene>
<accession>A0A7C8IDT8</accession>
<dbReference type="AlphaFoldDB" id="A0A7C8IDT8"/>
<proteinExistence type="predicted"/>
<feature type="region of interest" description="Disordered" evidence="1">
    <location>
        <begin position="88"/>
        <end position="134"/>
    </location>
</feature>
<evidence type="ECO:0000313" key="2">
    <source>
        <dbReference type="EMBL" id="KAF2877117.1"/>
    </source>
</evidence>
<comment type="caution">
    <text evidence="2">The sequence shown here is derived from an EMBL/GenBank/DDBJ whole genome shotgun (WGS) entry which is preliminary data.</text>
</comment>
<keyword evidence="3" id="KW-1185">Reference proteome</keyword>
<protein>
    <submittedName>
        <fullName evidence="2">Uncharacterized protein</fullName>
    </submittedName>
</protein>
<feature type="region of interest" description="Disordered" evidence="1">
    <location>
        <begin position="52"/>
        <end position="75"/>
    </location>
</feature>
<sequence>MELNLPDAVHPPRSPLPPVTQLVLELEEKDRKIALYESVLRRIHRYEMSMDDEEGVEPVNSTTTSGGDQDFASAGPVKSAEAATHVATGGTASKKIEGANNPKAKNELLPTASTVASKKSAAKSERSTTPASQLAKPTIKKWCPHEFSLQPCTDRKACKCVHRDQEDIYEAEIANLKNEPKPYEKPWKRTKRKILIHY</sequence>